<dbReference type="Pfam" id="PF04616">
    <property type="entry name" value="Glyco_hydro_43"/>
    <property type="match status" value="1"/>
</dbReference>
<feature type="domain" description="Ricin B lectin" evidence="9">
    <location>
        <begin position="380"/>
        <end position="449"/>
    </location>
</feature>
<gene>
    <name evidence="10" type="ORF">D2V17_17815</name>
</gene>
<evidence type="ECO:0000256" key="6">
    <source>
        <dbReference type="PIRSR" id="PIRSR606710-2"/>
    </source>
</evidence>
<comment type="caution">
    <text evidence="10">The sequence shown here is derived from an EMBL/GenBank/DDBJ whole genome shotgun (WGS) entry which is preliminary data.</text>
</comment>
<feature type="active site" description="Proton donor" evidence="5">
    <location>
        <position position="191"/>
    </location>
</feature>
<evidence type="ECO:0000256" key="7">
    <source>
        <dbReference type="RuleBase" id="RU361187"/>
    </source>
</evidence>
<keyword evidence="8" id="KW-0732">Signal</keyword>
<dbReference type="PANTHER" id="PTHR43301:SF3">
    <property type="entry name" value="ARABINAN ENDO-1,5-ALPHA-L-ARABINOSIDASE A-RELATED"/>
    <property type="match status" value="1"/>
</dbReference>
<comment type="similarity">
    <text evidence="2 7">Belongs to the glycosyl hydrolase 43 family.</text>
</comment>
<dbReference type="InterPro" id="IPR006710">
    <property type="entry name" value="Glyco_hydro_43"/>
</dbReference>
<organism evidence="10 11">
    <name type="scientific">Aurantiacibacter xanthus</name>
    <dbReference type="NCBI Taxonomy" id="1784712"/>
    <lineage>
        <taxon>Bacteria</taxon>
        <taxon>Pseudomonadati</taxon>
        <taxon>Pseudomonadota</taxon>
        <taxon>Alphaproteobacteria</taxon>
        <taxon>Sphingomonadales</taxon>
        <taxon>Erythrobacteraceae</taxon>
        <taxon>Aurantiacibacter</taxon>
    </lineage>
</organism>
<evidence type="ECO:0000259" key="9">
    <source>
        <dbReference type="Pfam" id="PF14200"/>
    </source>
</evidence>
<evidence type="ECO:0000313" key="11">
    <source>
        <dbReference type="Proteomes" id="UP000265366"/>
    </source>
</evidence>
<dbReference type="CDD" id="cd08998">
    <property type="entry name" value="GH43_Arb43a-like"/>
    <property type="match status" value="1"/>
</dbReference>
<evidence type="ECO:0000256" key="5">
    <source>
        <dbReference type="PIRSR" id="PIRSR606710-1"/>
    </source>
</evidence>
<dbReference type="Pfam" id="PF14200">
    <property type="entry name" value="RicinB_lectin_2"/>
    <property type="match status" value="1"/>
</dbReference>
<feature type="site" description="Important for catalytic activity, responsible for pKa modulation of the active site Glu and correct orientation of both the proton donor and substrate" evidence="6">
    <location>
        <position position="144"/>
    </location>
</feature>
<dbReference type="EMBL" id="QXFM01000139">
    <property type="protein sequence ID" value="RIV81090.1"/>
    <property type="molecule type" value="Genomic_DNA"/>
</dbReference>
<dbReference type="OrthoDB" id="9801455at2"/>
<dbReference type="InterPro" id="IPR035992">
    <property type="entry name" value="Ricin_B-like_lectins"/>
</dbReference>
<dbReference type="AlphaFoldDB" id="A0A3A1NZ96"/>
<dbReference type="Proteomes" id="UP000265366">
    <property type="component" value="Unassembled WGS sequence"/>
</dbReference>
<dbReference type="Gene3D" id="2.115.10.20">
    <property type="entry name" value="Glycosyl hydrolase domain, family 43"/>
    <property type="match status" value="1"/>
</dbReference>
<keyword evidence="4 7" id="KW-0326">Glycosidase</keyword>
<dbReference type="RefSeq" id="WP_119594458.1">
    <property type="nucleotide sequence ID" value="NZ_QXFM01000139.1"/>
</dbReference>
<protein>
    <submittedName>
        <fullName evidence="10">Glycoside hydrolase</fullName>
    </submittedName>
</protein>
<evidence type="ECO:0000256" key="3">
    <source>
        <dbReference type="ARBA" id="ARBA00022801"/>
    </source>
</evidence>
<evidence type="ECO:0000256" key="4">
    <source>
        <dbReference type="ARBA" id="ARBA00023295"/>
    </source>
</evidence>
<dbReference type="GO" id="GO:0005975">
    <property type="term" value="P:carbohydrate metabolic process"/>
    <property type="evidence" value="ECO:0007669"/>
    <property type="project" value="InterPro"/>
</dbReference>
<evidence type="ECO:0000256" key="8">
    <source>
        <dbReference type="SAM" id="SignalP"/>
    </source>
</evidence>
<feature type="signal peptide" evidence="8">
    <location>
        <begin position="1"/>
        <end position="23"/>
    </location>
</feature>
<feature type="active site" description="Proton acceptor" evidence="5">
    <location>
        <position position="38"/>
    </location>
</feature>
<proteinExistence type="inferred from homology"/>
<evidence type="ECO:0000256" key="1">
    <source>
        <dbReference type="ARBA" id="ARBA00004834"/>
    </source>
</evidence>
<name>A0A3A1NZ96_9SPHN</name>
<dbReference type="GO" id="GO:0004553">
    <property type="term" value="F:hydrolase activity, hydrolyzing O-glycosyl compounds"/>
    <property type="evidence" value="ECO:0007669"/>
    <property type="project" value="InterPro"/>
</dbReference>
<dbReference type="InterPro" id="IPR023296">
    <property type="entry name" value="Glyco_hydro_beta-prop_sf"/>
</dbReference>
<keyword evidence="3 7" id="KW-0378">Hydrolase</keyword>
<dbReference type="PANTHER" id="PTHR43301">
    <property type="entry name" value="ARABINAN ENDO-1,5-ALPHA-L-ARABINOSIDASE"/>
    <property type="match status" value="1"/>
</dbReference>
<dbReference type="InterPro" id="IPR000772">
    <property type="entry name" value="Ricin_B_lectin"/>
</dbReference>
<sequence>MLKHTLLARLPLAPVAASLLAFAAPASAQLAGDVFIHDPSTLTYSDGRWYTFGTRGGGLSSEDGWTWEDGAVRPGGGVAPDTIKIGDRYYVSWAVGGGGMSGGHASDVKMMWTKSLDPNSPDFAFHEIGTVASSDGYENHDAIDPAFLYQDGRLWLSYGTYFGSIRIIELDPATGLRVAGNEPVEIAIDMEATALMYRDGWYYLLGTHGTCCDGPNSTYNIRVGRSRSPTGPYLDNMGQPLLRGGGKLVAASHDRMIGAGHFGLIDLGDDIQKFSLHYEADMERSGRSVLAIEPLLWRDGWPVAGENVRPGTYQIQSQRSGNTLQLQTDFVRIPFDARRSFMAGPDDPIVTVPAQTLPDVEAGWPDGPVRVDLSAYMVRPNQHWTITPAPEAGGWFGAPFYRITVEGTGRALAATDDREIAAVPADASDDSQLWRIDQLIDGTYRITPKRYADEGLAMVAIGTSTPSLVPFDAGSDAGRWQFKLP</sequence>
<comment type="pathway">
    <text evidence="1">Glycan metabolism; L-arabinan degradation.</text>
</comment>
<evidence type="ECO:0000256" key="2">
    <source>
        <dbReference type="ARBA" id="ARBA00009865"/>
    </source>
</evidence>
<evidence type="ECO:0000313" key="10">
    <source>
        <dbReference type="EMBL" id="RIV81090.1"/>
    </source>
</evidence>
<keyword evidence="11" id="KW-1185">Reference proteome</keyword>
<reference evidence="10 11" key="1">
    <citation type="submission" date="2018-08" db="EMBL/GenBank/DDBJ databases">
        <title>Erythrobacter zhengii sp.nov., a bacterium isolated from deep-sea sediment.</title>
        <authorList>
            <person name="Fang C."/>
            <person name="Wu Y.-H."/>
            <person name="Sun C."/>
            <person name="Wang H."/>
            <person name="Cheng H."/>
            <person name="Meng F.-X."/>
            <person name="Wang C.-S."/>
            <person name="Xu X.-W."/>
        </authorList>
    </citation>
    <scope>NUCLEOTIDE SEQUENCE [LARGE SCALE GENOMIC DNA]</scope>
    <source>
        <strain evidence="10 11">CCTCC AB 2015396</strain>
    </source>
</reference>
<dbReference type="SUPFAM" id="SSF50370">
    <property type="entry name" value="Ricin B-like lectins"/>
    <property type="match status" value="1"/>
</dbReference>
<dbReference type="Gene3D" id="2.80.10.50">
    <property type="match status" value="1"/>
</dbReference>
<dbReference type="CDD" id="cd00161">
    <property type="entry name" value="beta-trefoil_Ricin-like"/>
    <property type="match status" value="1"/>
</dbReference>
<dbReference type="InterPro" id="IPR050727">
    <property type="entry name" value="GH43_arabinanases"/>
</dbReference>
<feature type="chain" id="PRO_5017243850" evidence="8">
    <location>
        <begin position="24"/>
        <end position="485"/>
    </location>
</feature>
<dbReference type="SUPFAM" id="SSF75005">
    <property type="entry name" value="Arabinanase/levansucrase/invertase"/>
    <property type="match status" value="1"/>
</dbReference>
<accession>A0A3A1NZ96</accession>